<accession>A0A9X4GZT8</accession>
<feature type="region of interest" description="Disordered" evidence="1">
    <location>
        <begin position="1"/>
        <end position="59"/>
    </location>
</feature>
<dbReference type="Pfam" id="PF03646">
    <property type="entry name" value="FlaG"/>
    <property type="match status" value="1"/>
</dbReference>
<reference evidence="2" key="1">
    <citation type="submission" date="2022-02" db="EMBL/GenBank/DDBJ databases">
        <authorList>
            <person name="Leng L."/>
        </authorList>
    </citation>
    <scope>NUCLEOTIDE SEQUENCE</scope>
    <source>
        <strain evidence="2">JI</strain>
    </source>
</reference>
<dbReference type="Proteomes" id="UP001154312">
    <property type="component" value="Unassembled WGS sequence"/>
</dbReference>
<protein>
    <submittedName>
        <fullName evidence="2">Flagellar protein FlaG</fullName>
    </submittedName>
</protein>
<proteinExistence type="predicted"/>
<keyword evidence="2" id="KW-0282">Flagellum</keyword>
<dbReference type="PANTHER" id="PTHR37166:SF1">
    <property type="entry name" value="PROTEIN FLAG"/>
    <property type="match status" value="1"/>
</dbReference>
<keyword evidence="2" id="KW-0969">Cilium</keyword>
<evidence type="ECO:0000313" key="3">
    <source>
        <dbReference type="Proteomes" id="UP001154312"/>
    </source>
</evidence>
<dbReference type="SUPFAM" id="SSF160214">
    <property type="entry name" value="FlaG-like"/>
    <property type="match status" value="1"/>
</dbReference>
<feature type="compositionally biased region" description="Basic and acidic residues" evidence="1">
    <location>
        <begin position="38"/>
        <end position="59"/>
    </location>
</feature>
<dbReference type="InterPro" id="IPR035924">
    <property type="entry name" value="FlaG-like_sf"/>
</dbReference>
<evidence type="ECO:0000313" key="2">
    <source>
        <dbReference type="EMBL" id="MDF9409140.1"/>
    </source>
</evidence>
<dbReference type="EMBL" id="JAKOAV010000024">
    <property type="protein sequence ID" value="MDF9409140.1"/>
    <property type="molecule type" value="Genomic_DNA"/>
</dbReference>
<keyword evidence="2" id="KW-0966">Cell projection</keyword>
<keyword evidence="3" id="KW-1185">Reference proteome</keyword>
<name>A0A9X4GZT8_9FIRM</name>
<organism evidence="2 3">
    <name type="scientific">Pelotomaculum isophthalicicum JI</name>
    <dbReference type="NCBI Taxonomy" id="947010"/>
    <lineage>
        <taxon>Bacteria</taxon>
        <taxon>Bacillati</taxon>
        <taxon>Bacillota</taxon>
        <taxon>Clostridia</taxon>
        <taxon>Eubacteriales</taxon>
        <taxon>Desulfotomaculaceae</taxon>
        <taxon>Pelotomaculum</taxon>
    </lineage>
</organism>
<sequence length="131" mass="14875">MEIIPSNTMSATPKIKPDDLPNVTGSNKVKDTLGIISPEKDQEKSKSVTDESQRKDLNKKDLEQAIDKLNKMSELFNFRLQFRVHKETGRIFCKVVNPDTGEVLREIPSEKILDMIGKIEEMAGLILDKYV</sequence>
<dbReference type="AlphaFoldDB" id="A0A9X4GZT8"/>
<gene>
    <name evidence="2" type="ORF">L7E55_12360</name>
</gene>
<dbReference type="InterPro" id="IPR005186">
    <property type="entry name" value="FlaG"/>
</dbReference>
<evidence type="ECO:0000256" key="1">
    <source>
        <dbReference type="SAM" id="MobiDB-lite"/>
    </source>
</evidence>
<feature type="compositionally biased region" description="Polar residues" evidence="1">
    <location>
        <begin position="1"/>
        <end position="11"/>
    </location>
</feature>
<dbReference type="PANTHER" id="PTHR37166">
    <property type="entry name" value="PROTEIN FLAG"/>
    <property type="match status" value="1"/>
</dbReference>
<comment type="caution">
    <text evidence="2">The sequence shown here is derived from an EMBL/GenBank/DDBJ whole genome shotgun (WGS) entry which is preliminary data.</text>
</comment>
<dbReference type="RefSeq" id="WP_277444584.1">
    <property type="nucleotide sequence ID" value="NZ_JAKOAV010000024.1"/>
</dbReference>
<dbReference type="Gene3D" id="3.30.160.170">
    <property type="entry name" value="FlaG-like"/>
    <property type="match status" value="1"/>
</dbReference>